<feature type="domain" description="Methionyl/Valyl/Leucyl/Isoleucyl-tRNA synthetase anticodon-binding" evidence="10">
    <location>
        <begin position="654"/>
        <end position="806"/>
    </location>
</feature>
<evidence type="ECO:0000313" key="12">
    <source>
        <dbReference type="EMBL" id="MFC4314857.1"/>
    </source>
</evidence>
<dbReference type="SUPFAM" id="SSF47323">
    <property type="entry name" value="Anticodon-binding domain of a subclass of class I aminoacyl-tRNA synthetases"/>
    <property type="match status" value="1"/>
</dbReference>
<evidence type="ECO:0000259" key="9">
    <source>
        <dbReference type="Pfam" id="PF00133"/>
    </source>
</evidence>
<evidence type="ECO:0000256" key="5">
    <source>
        <dbReference type="ARBA" id="ARBA00022917"/>
    </source>
</evidence>
<accession>A0ABV8T508</accession>
<evidence type="ECO:0000256" key="4">
    <source>
        <dbReference type="ARBA" id="ARBA00022840"/>
    </source>
</evidence>
<dbReference type="Gene3D" id="3.40.50.620">
    <property type="entry name" value="HUPs"/>
    <property type="match status" value="2"/>
</dbReference>
<dbReference type="Pfam" id="PF00133">
    <property type="entry name" value="tRNA-synt_1"/>
    <property type="match status" value="1"/>
</dbReference>
<feature type="binding site" evidence="8">
    <location>
        <position position="537"/>
    </location>
    <ligand>
        <name>ATP</name>
        <dbReference type="ChEBI" id="CHEBI:30616"/>
    </ligand>
</feature>
<keyword evidence="5 8" id="KW-0648">Protein biosynthesis</keyword>
<comment type="domain">
    <text evidence="8">The C-terminal coiled-coil domain is crucial for aminoacylation activity.</text>
</comment>
<keyword evidence="8" id="KW-0175">Coiled coil</keyword>
<gene>
    <name evidence="8" type="primary">valS</name>
    <name evidence="12" type="ORF">ACFPN2_37695</name>
</gene>
<keyword evidence="6 8" id="KW-0030">Aminoacyl-tRNA synthetase</keyword>
<comment type="caution">
    <text evidence="12">The sequence shown here is derived from an EMBL/GenBank/DDBJ whole genome shotgun (WGS) entry which is preliminary data.</text>
</comment>
<feature type="domain" description="Valyl-tRNA synthetase tRNA-binding arm" evidence="11">
    <location>
        <begin position="869"/>
        <end position="927"/>
    </location>
</feature>
<dbReference type="PANTHER" id="PTHR11946">
    <property type="entry name" value="VALYL-TRNA SYNTHETASES"/>
    <property type="match status" value="1"/>
</dbReference>
<keyword evidence="13" id="KW-1185">Reference proteome</keyword>
<feature type="domain" description="Aminoacyl-tRNA synthetase class Ia" evidence="9">
    <location>
        <begin position="14"/>
        <end position="611"/>
    </location>
</feature>
<evidence type="ECO:0000256" key="6">
    <source>
        <dbReference type="ARBA" id="ARBA00023146"/>
    </source>
</evidence>
<dbReference type="Proteomes" id="UP001595904">
    <property type="component" value="Unassembled WGS sequence"/>
</dbReference>
<dbReference type="InterPro" id="IPR010978">
    <property type="entry name" value="tRNA-bd_arm"/>
</dbReference>
<dbReference type="NCBIfam" id="NF004349">
    <property type="entry name" value="PRK05729.1"/>
    <property type="match status" value="1"/>
</dbReference>
<comment type="subcellular location">
    <subcellularLocation>
        <location evidence="8">Cytoplasm</location>
    </subcellularLocation>
</comment>
<comment type="similarity">
    <text evidence="8">Belongs to the class-I aminoacyl-tRNA synthetase family. ValS type 1 subfamily.</text>
</comment>
<dbReference type="NCBIfam" id="TIGR00422">
    <property type="entry name" value="valS"/>
    <property type="match status" value="1"/>
</dbReference>
<dbReference type="Pfam" id="PF10458">
    <property type="entry name" value="Val_tRNA-synt_C"/>
    <property type="match status" value="1"/>
</dbReference>
<feature type="coiled-coil region" evidence="8">
    <location>
        <begin position="872"/>
        <end position="934"/>
    </location>
</feature>
<dbReference type="InterPro" id="IPR009080">
    <property type="entry name" value="tRNAsynth_Ia_anticodon-bd"/>
</dbReference>
<evidence type="ECO:0000259" key="11">
    <source>
        <dbReference type="Pfam" id="PF10458"/>
    </source>
</evidence>
<dbReference type="InterPro" id="IPR019499">
    <property type="entry name" value="Val-tRNA_synth_tRNA-bd"/>
</dbReference>
<organism evidence="12 13">
    <name type="scientific">Steroidobacter flavus</name>
    <dbReference type="NCBI Taxonomy" id="1842136"/>
    <lineage>
        <taxon>Bacteria</taxon>
        <taxon>Pseudomonadati</taxon>
        <taxon>Pseudomonadota</taxon>
        <taxon>Gammaproteobacteria</taxon>
        <taxon>Steroidobacterales</taxon>
        <taxon>Steroidobacteraceae</taxon>
        <taxon>Steroidobacter</taxon>
    </lineage>
</organism>
<comment type="catalytic activity">
    <reaction evidence="7 8">
        <text>tRNA(Val) + L-valine + ATP = L-valyl-tRNA(Val) + AMP + diphosphate</text>
        <dbReference type="Rhea" id="RHEA:10704"/>
        <dbReference type="Rhea" id="RHEA-COMP:9672"/>
        <dbReference type="Rhea" id="RHEA-COMP:9708"/>
        <dbReference type="ChEBI" id="CHEBI:30616"/>
        <dbReference type="ChEBI" id="CHEBI:33019"/>
        <dbReference type="ChEBI" id="CHEBI:57762"/>
        <dbReference type="ChEBI" id="CHEBI:78442"/>
        <dbReference type="ChEBI" id="CHEBI:78537"/>
        <dbReference type="ChEBI" id="CHEBI:456215"/>
        <dbReference type="EC" id="6.1.1.9"/>
    </reaction>
</comment>
<dbReference type="InterPro" id="IPR002300">
    <property type="entry name" value="aa-tRNA-synth_Ia"/>
</dbReference>
<dbReference type="SUPFAM" id="SSF50677">
    <property type="entry name" value="ValRS/IleRS/LeuRS editing domain"/>
    <property type="match status" value="1"/>
</dbReference>
<dbReference type="Gene3D" id="1.10.287.380">
    <property type="entry name" value="Valyl-tRNA synthetase, C-terminal domain"/>
    <property type="match status" value="1"/>
</dbReference>
<evidence type="ECO:0000313" key="13">
    <source>
        <dbReference type="Proteomes" id="UP001595904"/>
    </source>
</evidence>
<keyword evidence="2 8" id="KW-0436">Ligase</keyword>
<comment type="domain">
    <text evidence="8">ValRS has two distinct active sites: one for aminoacylation and one for editing. The misactivated threonine is translocated from the active site to the editing site.</text>
</comment>
<feature type="short sequence motif" description="'KMSKS' region" evidence="8">
    <location>
        <begin position="534"/>
        <end position="538"/>
    </location>
</feature>
<evidence type="ECO:0000256" key="7">
    <source>
        <dbReference type="ARBA" id="ARBA00047552"/>
    </source>
</evidence>
<dbReference type="SUPFAM" id="SSF46589">
    <property type="entry name" value="tRNA-binding arm"/>
    <property type="match status" value="1"/>
</dbReference>
<evidence type="ECO:0000259" key="10">
    <source>
        <dbReference type="Pfam" id="PF08264"/>
    </source>
</evidence>
<dbReference type="RefSeq" id="WP_380606376.1">
    <property type="nucleotide sequence ID" value="NZ_JBHSDU010000015.1"/>
</dbReference>
<dbReference type="InterPro" id="IPR002303">
    <property type="entry name" value="Valyl-tRNA_ligase"/>
</dbReference>
<evidence type="ECO:0000256" key="3">
    <source>
        <dbReference type="ARBA" id="ARBA00022741"/>
    </source>
</evidence>
<dbReference type="GO" id="GO:0004832">
    <property type="term" value="F:valine-tRNA ligase activity"/>
    <property type="evidence" value="ECO:0007669"/>
    <property type="project" value="UniProtKB-EC"/>
</dbReference>
<dbReference type="HAMAP" id="MF_02004">
    <property type="entry name" value="Val_tRNA_synth_type1"/>
    <property type="match status" value="1"/>
</dbReference>
<evidence type="ECO:0000256" key="8">
    <source>
        <dbReference type="HAMAP-Rule" id="MF_02004"/>
    </source>
</evidence>
<dbReference type="InterPro" id="IPR033705">
    <property type="entry name" value="Anticodon_Ia_Val"/>
</dbReference>
<dbReference type="Pfam" id="PF08264">
    <property type="entry name" value="Anticodon_1"/>
    <property type="match status" value="1"/>
</dbReference>
<dbReference type="PROSITE" id="PS00178">
    <property type="entry name" value="AA_TRNA_LIGASE_I"/>
    <property type="match status" value="1"/>
</dbReference>
<evidence type="ECO:0000256" key="2">
    <source>
        <dbReference type="ARBA" id="ARBA00022598"/>
    </source>
</evidence>
<dbReference type="InterPro" id="IPR037118">
    <property type="entry name" value="Val-tRNA_synth_C_sf"/>
</dbReference>
<comment type="function">
    <text evidence="8">Catalyzes the attachment of valine to tRNA(Val). As ValRS can inadvertently accommodate and process structurally similar amino acids such as threonine, to avoid such errors, it has a 'posttransfer' editing activity that hydrolyzes mischarged Thr-tRNA(Val) in a tRNA-dependent manner.</text>
</comment>
<comment type="subunit">
    <text evidence="8">Monomer.</text>
</comment>
<keyword evidence="4 8" id="KW-0067">ATP-binding</keyword>
<reference evidence="13" key="1">
    <citation type="journal article" date="2019" name="Int. J. Syst. Evol. Microbiol.">
        <title>The Global Catalogue of Microorganisms (GCM) 10K type strain sequencing project: providing services to taxonomists for standard genome sequencing and annotation.</title>
        <authorList>
            <consortium name="The Broad Institute Genomics Platform"/>
            <consortium name="The Broad Institute Genome Sequencing Center for Infectious Disease"/>
            <person name="Wu L."/>
            <person name="Ma J."/>
        </authorList>
    </citation>
    <scope>NUCLEOTIDE SEQUENCE [LARGE SCALE GENOMIC DNA]</scope>
    <source>
        <strain evidence="13">CGMCC 1.10759</strain>
    </source>
</reference>
<proteinExistence type="inferred from homology"/>
<dbReference type="PANTHER" id="PTHR11946:SF93">
    <property type="entry name" value="VALINE--TRNA LIGASE, CHLOROPLASTIC_MITOCHONDRIAL 2"/>
    <property type="match status" value="1"/>
</dbReference>
<dbReference type="PRINTS" id="PR00986">
    <property type="entry name" value="TRNASYNTHVAL"/>
</dbReference>
<sequence length="934" mass="106322">MQKTYDPKDIEQRTYQRWESHGWFKPSGQGAPYSIVIPPPNVTGTLHMGHAFQHTLMDVLTRQHRMQGENTLWQPGTDHAGIATQMVVERQLNAQGVHRRDIGREEFTKRVWEWKAQSGDTISRQERRIGNSVDWSRDRFTMDDGLSEAVTEVFVRLYEEGLIYRGKRLVNWDPVLHTALSDLEVLSTDEQGSLWHFRYPIEGSGDTIYPVENNDQYIVVATTRPETMLGDTAVAVHPEDERYKHLIGQKIRLPLTGRLIPIIGDDYVDPAFGSGCVKITPAHDFNDYQIGQRHSLPLINVFDANAALNDEVPEKYRGLDRFDARKQIVADLEALGLVEKIEPHGLKVPRGDRSNAVLEPWLTDQWYVRIAPLAEPAIECVKDGRIRFVPENWSKTYFQWMENIQDWCISRQLWWGHQIPAWYDDEGNHYVARTHELAYQQARLKLGRDVTLKRDEDVLDTWFSSALWPFSTLGWPEQTKELKSFYPTSVLVTGFDIIFFWVARMIMMGLKFAGDVPFREVYITGLIRDENGDKMSKSKGNIIDPLDLIDGIDLESLVAKRTFGLMQPKDKDKIEKNTRKQFPSGIPSYGADALRFTFCALATMGRDIRFDLGRIEGYRNFCNKLWNAARYVMMNLESAPPASATGPVEYSPADLWIRSRLGATIEEVRARLAEYRFDLASQALYEFAWYEYCDWYLELSKPTLQSDQSSDAQKRGTRETLAVVLEAYLRLLHPLMPFITEEIWQSVAPMAGRKGDTIMLQSYPTAAEFPRDVSAEAQITAIKAVILGARQIRGQLDIPQAREIAVAYQSPEASDETSLTASLNVVRGVGKISDLKILPSDAALPPSATAIIDRRTISSPLAGLITDPQAELARLSKRKAKVEQDLKKEEAKFANPNFVANAKPEVVALGHERIAEFKRQIAQLEEQEKRVGEM</sequence>
<keyword evidence="1 8" id="KW-0963">Cytoplasm</keyword>
<dbReference type="Gene3D" id="1.10.730.10">
    <property type="entry name" value="Isoleucyl-tRNA Synthetase, Domain 1"/>
    <property type="match status" value="1"/>
</dbReference>
<dbReference type="SUPFAM" id="SSF52374">
    <property type="entry name" value="Nucleotidylyl transferase"/>
    <property type="match status" value="1"/>
</dbReference>
<dbReference type="Gene3D" id="3.90.740.10">
    <property type="entry name" value="Valyl/Leucyl/Isoleucyl-tRNA synthetase, editing domain"/>
    <property type="match status" value="1"/>
</dbReference>
<dbReference type="InterPro" id="IPR009008">
    <property type="entry name" value="Val/Leu/Ile-tRNA-synth_edit"/>
</dbReference>
<feature type="short sequence motif" description="'HIGH' region" evidence="8">
    <location>
        <begin position="40"/>
        <end position="50"/>
    </location>
</feature>
<name>A0ABV8T508_9GAMM</name>
<dbReference type="InterPro" id="IPR014729">
    <property type="entry name" value="Rossmann-like_a/b/a_fold"/>
</dbReference>
<evidence type="ECO:0000256" key="1">
    <source>
        <dbReference type="ARBA" id="ARBA00022490"/>
    </source>
</evidence>
<dbReference type="InterPro" id="IPR001412">
    <property type="entry name" value="aa-tRNA-synth_I_CS"/>
</dbReference>
<dbReference type="InterPro" id="IPR013155">
    <property type="entry name" value="M/V/L/I-tRNA-synth_anticd-bd"/>
</dbReference>
<keyword evidence="3 8" id="KW-0547">Nucleotide-binding</keyword>
<dbReference type="EC" id="6.1.1.9" evidence="8"/>
<dbReference type="EMBL" id="JBHSDU010000015">
    <property type="protein sequence ID" value="MFC4314857.1"/>
    <property type="molecule type" value="Genomic_DNA"/>
</dbReference>
<dbReference type="CDD" id="cd07962">
    <property type="entry name" value="Anticodon_Ia_Val"/>
    <property type="match status" value="1"/>
</dbReference>
<protein>
    <recommendedName>
        <fullName evidence="8">Valine--tRNA ligase</fullName>
        <ecNumber evidence="8">6.1.1.9</ecNumber>
    </recommendedName>
    <alternativeName>
        <fullName evidence="8">Valyl-tRNA synthetase</fullName>
        <shortName evidence="8">ValRS</shortName>
    </alternativeName>
</protein>
<dbReference type="CDD" id="cd00817">
    <property type="entry name" value="ValRS_core"/>
    <property type="match status" value="1"/>
</dbReference>